<dbReference type="OrthoDB" id="346700at2759"/>
<name>U6KG15_9EIME</name>
<organism evidence="2 3">
    <name type="scientific">Eimeria mitis</name>
    <dbReference type="NCBI Taxonomy" id="44415"/>
    <lineage>
        <taxon>Eukaryota</taxon>
        <taxon>Sar</taxon>
        <taxon>Alveolata</taxon>
        <taxon>Apicomplexa</taxon>
        <taxon>Conoidasida</taxon>
        <taxon>Coccidia</taxon>
        <taxon>Eucoccidiorida</taxon>
        <taxon>Eimeriorina</taxon>
        <taxon>Eimeriidae</taxon>
        <taxon>Eimeria</taxon>
    </lineage>
</organism>
<dbReference type="GeneID" id="25375200"/>
<sequence>MNRNPPLQQQQTLLKQSDNPEAHTPKVSVQETKSGAPLEQQEEPNRWKLQQGRYEQLPHGEDDDAYLVTLLSAEANGALVSGYSRQLQPQLELARKQPSACDGQDKALVSILGETLHSAAVGEQKAASGAVAVREPRRASFTTVRQDAAETTPSVAEQASVTGLPAATTQLQWIREALILLRRIDDPQHVQLQRRKKTAMTSGACAASPSPTQTAGNTFLPEDTADASTATFCSGSYKCALPPPPRSIRLLYVMWIGVGGGPWGGRSNTWFHHRRYVAAHANAASKMIAGGVELRPFLRAVEALAAAERSLTETCFGAAVARQVLLRKSFGKVMFLRPTLQQLLREDDWSGKCQLCMT</sequence>
<dbReference type="RefSeq" id="XP_013356961.1">
    <property type="nucleotide sequence ID" value="XM_013501507.1"/>
</dbReference>
<accession>U6KG15</accession>
<evidence type="ECO:0000256" key="1">
    <source>
        <dbReference type="SAM" id="MobiDB-lite"/>
    </source>
</evidence>
<reference evidence="2" key="1">
    <citation type="submission" date="2013-10" db="EMBL/GenBank/DDBJ databases">
        <title>Genomic analysis of the causative agents of coccidiosis in chickens.</title>
        <authorList>
            <person name="Reid A.J."/>
            <person name="Blake D."/>
            <person name="Billington K."/>
            <person name="Browne H."/>
            <person name="Dunn M."/>
            <person name="Hung S."/>
            <person name="Kawahara F."/>
            <person name="Miranda-Saavedra D."/>
            <person name="Mourier T."/>
            <person name="Nagra H."/>
            <person name="Otto T.D."/>
            <person name="Rawlings N."/>
            <person name="Sanchez A."/>
            <person name="Sanders M."/>
            <person name="Subramaniam C."/>
            <person name="Tay Y."/>
            <person name="Dear P."/>
            <person name="Doerig C."/>
            <person name="Gruber A."/>
            <person name="Parkinson J."/>
            <person name="Shirley M."/>
            <person name="Wan K.L."/>
            <person name="Berriman M."/>
            <person name="Tomley F."/>
            <person name="Pain A."/>
        </authorList>
    </citation>
    <scope>NUCLEOTIDE SEQUENCE [LARGE SCALE GENOMIC DNA]</scope>
    <source>
        <strain evidence="2">Houghton</strain>
    </source>
</reference>
<reference evidence="2" key="2">
    <citation type="submission" date="2013-10" db="EMBL/GenBank/DDBJ databases">
        <authorList>
            <person name="Aslett M."/>
        </authorList>
    </citation>
    <scope>NUCLEOTIDE SEQUENCE [LARGE SCALE GENOMIC DNA]</scope>
    <source>
        <strain evidence="2">Houghton</strain>
    </source>
</reference>
<dbReference type="Proteomes" id="UP000030744">
    <property type="component" value="Unassembled WGS sequence"/>
</dbReference>
<gene>
    <name evidence="2" type="ORF">EMH_0001250</name>
</gene>
<evidence type="ECO:0000313" key="3">
    <source>
        <dbReference type="Proteomes" id="UP000030744"/>
    </source>
</evidence>
<protein>
    <submittedName>
        <fullName evidence="2">Uncharacterized protein</fullName>
    </submittedName>
</protein>
<dbReference type="AlphaFoldDB" id="U6KG15"/>
<proteinExistence type="predicted"/>
<dbReference type="VEuPathDB" id="ToxoDB:EMH_0001250"/>
<feature type="compositionally biased region" description="Low complexity" evidence="1">
    <location>
        <begin position="7"/>
        <end position="16"/>
    </location>
</feature>
<feature type="region of interest" description="Disordered" evidence="1">
    <location>
        <begin position="1"/>
        <end position="47"/>
    </location>
</feature>
<evidence type="ECO:0000313" key="2">
    <source>
        <dbReference type="EMBL" id="CDJ34398.1"/>
    </source>
</evidence>
<dbReference type="EMBL" id="HG686520">
    <property type="protein sequence ID" value="CDJ34398.1"/>
    <property type="molecule type" value="Genomic_DNA"/>
</dbReference>
<keyword evidence="3" id="KW-1185">Reference proteome</keyword>